<dbReference type="PANTHER" id="PTHR24096">
    <property type="entry name" value="LONG-CHAIN-FATTY-ACID--COA LIGASE"/>
    <property type="match status" value="1"/>
</dbReference>
<dbReference type="Pfam" id="PF13193">
    <property type="entry name" value="AMP-binding_C"/>
    <property type="match status" value="1"/>
</dbReference>
<dbReference type="PANTHER" id="PTHR24096:SF149">
    <property type="entry name" value="AMP-BINDING DOMAIN-CONTAINING PROTEIN-RELATED"/>
    <property type="match status" value="1"/>
</dbReference>
<dbReference type="Proteomes" id="UP000234585">
    <property type="component" value="Unassembled WGS sequence"/>
</dbReference>
<keyword evidence="6" id="KW-1185">Reference proteome</keyword>
<dbReference type="OrthoDB" id="6509636at2759"/>
<dbReference type="InterPro" id="IPR045851">
    <property type="entry name" value="AMP-bd_C_sf"/>
</dbReference>
<evidence type="ECO:0000259" key="4">
    <source>
        <dbReference type="Pfam" id="PF13193"/>
    </source>
</evidence>
<feature type="domain" description="AMP-dependent synthetase/ligase" evidence="3">
    <location>
        <begin position="38"/>
        <end position="202"/>
    </location>
</feature>
<dbReference type="InterPro" id="IPR000873">
    <property type="entry name" value="AMP-dep_synth/lig_dom"/>
</dbReference>
<evidence type="ECO:0000259" key="3">
    <source>
        <dbReference type="Pfam" id="PF00501"/>
    </source>
</evidence>
<protein>
    <recommendedName>
        <fullName evidence="7">Acetyl-CoA synthetase-like protein</fullName>
    </recommendedName>
</protein>
<reference evidence="5 6" key="1">
    <citation type="submission" date="2017-12" db="EMBL/GenBank/DDBJ databases">
        <authorList>
            <consortium name="DOE Joint Genome Institute"/>
            <person name="Haridas S."/>
            <person name="Kjaerbolling I."/>
            <person name="Vesth T.C."/>
            <person name="Frisvad J.C."/>
            <person name="Nybo J.L."/>
            <person name="Theobald S."/>
            <person name="Kuo A."/>
            <person name="Bowyer P."/>
            <person name="Matsuda Y."/>
            <person name="Mondo S."/>
            <person name="Lyhne E.K."/>
            <person name="Kogle M.E."/>
            <person name="Clum A."/>
            <person name="Lipzen A."/>
            <person name="Salamov A."/>
            <person name="Ngan C.Y."/>
            <person name="Daum C."/>
            <person name="Chiniquy J."/>
            <person name="Barry K."/>
            <person name="LaButti K."/>
            <person name="Simmons B.A."/>
            <person name="Magnuson J.K."/>
            <person name="Mortensen U.H."/>
            <person name="Larsen T.O."/>
            <person name="Grigoriev I.V."/>
            <person name="Baker S.E."/>
            <person name="Andersen M.R."/>
            <person name="Nordberg H.P."/>
            <person name="Cantor M.N."/>
            <person name="Hua S.X."/>
        </authorList>
    </citation>
    <scope>NUCLEOTIDE SEQUENCE [LARGE SCALE GENOMIC DNA]</scope>
    <source>
        <strain evidence="5 6">CBS 102.13</strain>
    </source>
</reference>
<dbReference type="Gene3D" id="3.40.50.980">
    <property type="match status" value="1"/>
</dbReference>
<dbReference type="STRING" id="41067.A0A2I2F8W2"/>
<dbReference type="GeneID" id="36522357"/>
<dbReference type="EMBL" id="KZ559146">
    <property type="protein sequence ID" value="PLB37059.1"/>
    <property type="molecule type" value="Genomic_DNA"/>
</dbReference>
<dbReference type="SUPFAM" id="SSF56801">
    <property type="entry name" value="Acetyl-CoA synthetase-like"/>
    <property type="match status" value="1"/>
</dbReference>
<feature type="domain" description="AMP-binding enzyme C-terminal" evidence="4">
    <location>
        <begin position="384"/>
        <end position="438"/>
    </location>
</feature>
<dbReference type="Gene3D" id="3.40.50.12780">
    <property type="entry name" value="N-terminal domain of ligase-like"/>
    <property type="match status" value="1"/>
</dbReference>
<evidence type="ECO:0000313" key="6">
    <source>
        <dbReference type="Proteomes" id="UP000234585"/>
    </source>
</evidence>
<dbReference type="InterPro" id="IPR020845">
    <property type="entry name" value="AMP-binding_CS"/>
</dbReference>
<name>A0A2I2F8W2_ASPCN</name>
<gene>
    <name evidence="5" type="ORF">BDW47DRAFT_118346</name>
</gene>
<accession>A0A2I2F8W2</accession>
<evidence type="ECO:0000313" key="5">
    <source>
        <dbReference type="EMBL" id="PLB37059.1"/>
    </source>
</evidence>
<evidence type="ECO:0008006" key="7">
    <source>
        <dbReference type="Google" id="ProtNLM"/>
    </source>
</evidence>
<dbReference type="RefSeq" id="XP_024671071.1">
    <property type="nucleotide sequence ID" value="XM_024815197.1"/>
</dbReference>
<sequence>MTIDPRIKASPFPDIDIPDIDLWSFLFEPCDRPYPTGKVLFTNVHTGYGLTYSPIRRRALAFGRRLQREWAWTPGDVVAVLSPNLIDLPAVIWGTSSVGSVVYPLHPEYCVDELIHPLEDVRTRVLVAQSDQAEVAHEAAHRAEISPNDVPILDELATELSQRDSGTTLDAPHAAPIAHPAKDLMFVVFSSGTTGLPKKIAYTCVVPPTILGLVSDPRAAQFDLSSLRMMLSGAAPLAPELIRTLGEKLNLRVRQGYGLSECSPCTHIQTWSEATTCAPSVGSLVPNMTVKYLPIDDCPSHNTEIWVKGHNVTMGYLNNPSANAEFRTEDGYYNTGDVGYEDADGCLHITGRVKGLIKFNGFQVAPAELEAISLRHPVSGVVGTELPRAYVVVTAGCDADLSTADEIVRFVQDQVVGYKRLRGGVCFVDAIPRNASGKILRREVQKLN</sequence>
<dbReference type="GO" id="GO:0016405">
    <property type="term" value="F:CoA-ligase activity"/>
    <property type="evidence" value="ECO:0007669"/>
    <property type="project" value="TreeGrafter"/>
</dbReference>
<evidence type="ECO:0000256" key="2">
    <source>
        <dbReference type="ARBA" id="ARBA00022598"/>
    </source>
</evidence>
<dbReference type="Pfam" id="PF00501">
    <property type="entry name" value="AMP-binding"/>
    <property type="match status" value="1"/>
</dbReference>
<dbReference type="PROSITE" id="PS00455">
    <property type="entry name" value="AMP_BINDING"/>
    <property type="match status" value="1"/>
</dbReference>
<comment type="similarity">
    <text evidence="1">Belongs to the ATP-dependent AMP-binding enzyme family.</text>
</comment>
<organism evidence="5 6">
    <name type="scientific">Aspergillus candidus</name>
    <dbReference type="NCBI Taxonomy" id="41067"/>
    <lineage>
        <taxon>Eukaryota</taxon>
        <taxon>Fungi</taxon>
        <taxon>Dikarya</taxon>
        <taxon>Ascomycota</taxon>
        <taxon>Pezizomycotina</taxon>
        <taxon>Eurotiomycetes</taxon>
        <taxon>Eurotiomycetidae</taxon>
        <taxon>Eurotiales</taxon>
        <taxon>Aspergillaceae</taxon>
        <taxon>Aspergillus</taxon>
        <taxon>Aspergillus subgen. Circumdati</taxon>
    </lineage>
</organism>
<proteinExistence type="inferred from homology"/>
<dbReference type="AlphaFoldDB" id="A0A2I2F8W2"/>
<dbReference type="InterPro" id="IPR042099">
    <property type="entry name" value="ANL_N_sf"/>
</dbReference>
<dbReference type="InterPro" id="IPR025110">
    <property type="entry name" value="AMP-bd_C"/>
</dbReference>
<evidence type="ECO:0000256" key="1">
    <source>
        <dbReference type="ARBA" id="ARBA00006432"/>
    </source>
</evidence>
<dbReference type="Gene3D" id="3.30.300.30">
    <property type="match status" value="1"/>
</dbReference>
<keyword evidence="2" id="KW-0436">Ligase</keyword>